<keyword evidence="3" id="KW-1185">Reference proteome</keyword>
<evidence type="ECO:0000313" key="3">
    <source>
        <dbReference type="Proteomes" id="UP001144280"/>
    </source>
</evidence>
<protein>
    <submittedName>
        <fullName evidence="2">Uncharacterized protein</fullName>
    </submittedName>
</protein>
<evidence type="ECO:0000313" key="2">
    <source>
        <dbReference type="EMBL" id="GLH95264.1"/>
    </source>
</evidence>
<name>A0ABQ5QND7_9ACTN</name>
<proteinExistence type="predicted"/>
<comment type="caution">
    <text evidence="2">The sequence shown here is derived from an EMBL/GenBank/DDBJ whole genome shotgun (WGS) entry which is preliminary data.</text>
</comment>
<dbReference type="EMBL" id="BSDI01000001">
    <property type="protein sequence ID" value="GLH95264.1"/>
    <property type="molecule type" value="Genomic_DNA"/>
</dbReference>
<dbReference type="Proteomes" id="UP001144280">
    <property type="component" value="Unassembled WGS sequence"/>
</dbReference>
<reference evidence="2" key="1">
    <citation type="submission" date="2022-12" db="EMBL/GenBank/DDBJ databases">
        <title>New Phytohabitans aurantiacus sp. RD004123 nov., an actinomycete isolated from soil.</title>
        <authorList>
            <person name="Triningsih D.W."/>
            <person name="Harunari E."/>
            <person name="Igarashi Y."/>
        </authorList>
    </citation>
    <scope>NUCLEOTIDE SEQUENCE</scope>
    <source>
        <strain evidence="2">RD004123</strain>
    </source>
</reference>
<feature type="compositionally biased region" description="Low complexity" evidence="1">
    <location>
        <begin position="40"/>
        <end position="62"/>
    </location>
</feature>
<gene>
    <name evidence="2" type="ORF">Pa4123_05360</name>
</gene>
<organism evidence="2 3">
    <name type="scientific">Phytohabitans aurantiacus</name>
    <dbReference type="NCBI Taxonomy" id="3016789"/>
    <lineage>
        <taxon>Bacteria</taxon>
        <taxon>Bacillati</taxon>
        <taxon>Actinomycetota</taxon>
        <taxon>Actinomycetes</taxon>
        <taxon>Micromonosporales</taxon>
        <taxon>Micromonosporaceae</taxon>
    </lineage>
</organism>
<feature type="region of interest" description="Disordered" evidence="1">
    <location>
        <begin position="38"/>
        <end position="62"/>
    </location>
</feature>
<accession>A0ABQ5QND7</accession>
<sequence length="112" mass="11030">MKSTSDTANENFITDHGSMRLTFRRARLGPREAADATVLRAARTASPTRAAPTAPAVRTEAPPAAVRPTGWVVFAAAGAPGATPGRATPVAAGAPAGGALTGALAVAVTAVA</sequence>
<evidence type="ECO:0000256" key="1">
    <source>
        <dbReference type="SAM" id="MobiDB-lite"/>
    </source>
</evidence>